<feature type="domain" description="Peptidase S54 rhomboid" evidence="6">
    <location>
        <begin position="38"/>
        <end position="179"/>
    </location>
</feature>
<reference evidence="8" key="1">
    <citation type="submission" date="2017-09" db="EMBL/GenBank/DDBJ databases">
        <title>FDA dAtabase for Regulatory Grade micrObial Sequences (FDA-ARGOS): Supporting development and validation of Infectious Disease Dx tests.</title>
        <authorList>
            <person name="Minogue T."/>
            <person name="Wolcott M."/>
            <person name="Wasieloski L."/>
            <person name="Aguilar W."/>
            <person name="Moore D."/>
            <person name="Tallon L."/>
            <person name="Sadzewicz L."/>
            <person name="Ott S."/>
            <person name="Zhao X."/>
            <person name="Nagaraj S."/>
            <person name="Vavikolanu K."/>
            <person name="Aluvathingal J."/>
            <person name="Nadendla S."/>
            <person name="Sichtig H."/>
        </authorList>
    </citation>
    <scope>NUCLEOTIDE SEQUENCE [LARGE SCALE GENOMIC DNA]</scope>
    <source>
        <strain evidence="8">FDAARGOS_390</strain>
    </source>
</reference>
<dbReference type="Proteomes" id="UP000220629">
    <property type="component" value="Unassembled WGS sequence"/>
</dbReference>
<dbReference type="SUPFAM" id="SSF144091">
    <property type="entry name" value="Rhomboid-like"/>
    <property type="match status" value="1"/>
</dbReference>
<dbReference type="EMBL" id="PDDY01000004">
    <property type="protein sequence ID" value="PEH38399.1"/>
    <property type="molecule type" value="Genomic_DNA"/>
</dbReference>
<organism evidence="7 8">
    <name type="scientific">Burkholderia gladioli</name>
    <name type="common">Pseudomonas marginata</name>
    <name type="synonym">Phytomonas marginata</name>
    <dbReference type="NCBI Taxonomy" id="28095"/>
    <lineage>
        <taxon>Bacteria</taxon>
        <taxon>Pseudomonadati</taxon>
        <taxon>Pseudomonadota</taxon>
        <taxon>Betaproteobacteria</taxon>
        <taxon>Burkholderiales</taxon>
        <taxon>Burkholderiaceae</taxon>
        <taxon>Burkholderia</taxon>
    </lineage>
</organism>
<dbReference type="GO" id="GO:0004252">
    <property type="term" value="F:serine-type endopeptidase activity"/>
    <property type="evidence" value="ECO:0007669"/>
    <property type="project" value="InterPro"/>
</dbReference>
<feature type="transmembrane region" description="Helical" evidence="5">
    <location>
        <begin position="102"/>
        <end position="123"/>
    </location>
</feature>
<keyword evidence="7" id="KW-0645">Protease</keyword>
<comment type="caution">
    <text evidence="7">The sequence shown here is derived from an EMBL/GenBank/DDBJ whole genome shotgun (WGS) entry which is preliminary data.</text>
</comment>
<dbReference type="GO" id="GO:0016020">
    <property type="term" value="C:membrane"/>
    <property type="evidence" value="ECO:0007669"/>
    <property type="project" value="UniProtKB-SubCell"/>
</dbReference>
<protein>
    <submittedName>
        <fullName evidence="7">Rhomboid family intramembrane serine protease</fullName>
    </submittedName>
</protein>
<keyword evidence="2 5" id="KW-0812">Transmembrane</keyword>
<dbReference type="PANTHER" id="PTHR43731:SF26">
    <property type="entry name" value="RHOMBOID-LIKE PROTEIN 10, CHLOROPLASTIC"/>
    <property type="match status" value="1"/>
</dbReference>
<evidence type="ECO:0000256" key="4">
    <source>
        <dbReference type="ARBA" id="ARBA00023136"/>
    </source>
</evidence>
<evidence type="ECO:0000256" key="2">
    <source>
        <dbReference type="ARBA" id="ARBA00022692"/>
    </source>
</evidence>
<keyword evidence="4 5" id="KW-0472">Membrane</keyword>
<dbReference type="Gene3D" id="1.20.1540.10">
    <property type="entry name" value="Rhomboid-like"/>
    <property type="match status" value="1"/>
</dbReference>
<accession>A0A0M2Q9Q0</accession>
<feature type="transmembrane region" description="Helical" evidence="5">
    <location>
        <begin position="78"/>
        <end position="96"/>
    </location>
</feature>
<feature type="transmembrane region" description="Helical" evidence="5">
    <location>
        <begin position="130"/>
        <end position="151"/>
    </location>
</feature>
<proteinExistence type="predicted"/>
<feature type="transmembrane region" description="Helical" evidence="5">
    <location>
        <begin position="163"/>
        <end position="182"/>
    </location>
</feature>
<name>A0A0M2Q9Q0_BURGA</name>
<evidence type="ECO:0000256" key="1">
    <source>
        <dbReference type="ARBA" id="ARBA00004141"/>
    </source>
</evidence>
<evidence type="ECO:0000313" key="8">
    <source>
        <dbReference type="Proteomes" id="UP000220629"/>
    </source>
</evidence>
<sequence>MSFALILANVAVFLVELLVGPSLVDRFALWPAASAAFRIWQLLSYSLLHAGIVHLAYNMMGLALFGRDLERLLGSARFLVLYVCSVLAGGLAQLAVEQATSTAATPTVGASAGVFGVLAAYAVRLPKRRVILLFPPIAMPVWLFVTGYALVELLSGVSGDAGVAHFAHLGGMLGAIACLMLWRPARASGA</sequence>
<gene>
    <name evidence="7" type="ORF">CRM94_28815</name>
</gene>
<comment type="subcellular location">
    <subcellularLocation>
        <location evidence="1">Membrane</location>
        <topology evidence="1">Multi-pass membrane protein</topology>
    </subcellularLocation>
</comment>
<keyword evidence="3 5" id="KW-1133">Transmembrane helix</keyword>
<keyword evidence="7" id="KW-0378">Hydrolase</keyword>
<evidence type="ECO:0000259" key="6">
    <source>
        <dbReference type="Pfam" id="PF01694"/>
    </source>
</evidence>
<feature type="transmembrane region" description="Helical" evidence="5">
    <location>
        <begin position="42"/>
        <end position="66"/>
    </location>
</feature>
<dbReference type="AlphaFoldDB" id="A0A0M2Q9Q0"/>
<dbReference type="InterPro" id="IPR035952">
    <property type="entry name" value="Rhomboid-like_sf"/>
</dbReference>
<dbReference type="InterPro" id="IPR050925">
    <property type="entry name" value="Rhomboid_protease_S54"/>
</dbReference>
<dbReference type="GeneID" id="66457862"/>
<dbReference type="RefSeq" id="WP_046579182.1">
    <property type="nucleotide sequence ID" value="NZ_CADEPO010000002.1"/>
</dbReference>
<dbReference type="PANTHER" id="PTHR43731">
    <property type="entry name" value="RHOMBOID PROTEASE"/>
    <property type="match status" value="1"/>
</dbReference>
<dbReference type="Pfam" id="PF01694">
    <property type="entry name" value="Rhomboid"/>
    <property type="match status" value="1"/>
</dbReference>
<dbReference type="InterPro" id="IPR022764">
    <property type="entry name" value="Peptidase_S54_rhomboid_dom"/>
</dbReference>
<evidence type="ECO:0000256" key="5">
    <source>
        <dbReference type="SAM" id="Phobius"/>
    </source>
</evidence>
<evidence type="ECO:0000313" key="7">
    <source>
        <dbReference type="EMBL" id="PEH38399.1"/>
    </source>
</evidence>
<dbReference type="GO" id="GO:0006508">
    <property type="term" value="P:proteolysis"/>
    <property type="evidence" value="ECO:0007669"/>
    <property type="project" value="UniProtKB-KW"/>
</dbReference>
<evidence type="ECO:0000256" key="3">
    <source>
        <dbReference type="ARBA" id="ARBA00022989"/>
    </source>
</evidence>